<dbReference type="PANTHER" id="PTHR45661:SF3">
    <property type="entry name" value="IG-LIKE DOMAIN-CONTAINING PROTEIN"/>
    <property type="match status" value="1"/>
</dbReference>
<keyword evidence="1" id="KW-1133">Transmembrane helix</keyword>
<evidence type="ECO:0000313" key="2">
    <source>
        <dbReference type="EMBL" id="MCP9548319.1"/>
    </source>
</evidence>
<dbReference type="SUPFAM" id="SSF52058">
    <property type="entry name" value="L domain-like"/>
    <property type="match status" value="1"/>
</dbReference>
<dbReference type="EMBL" id="JANDWU010000002">
    <property type="protein sequence ID" value="MCP9548319.1"/>
    <property type="molecule type" value="Genomic_DNA"/>
</dbReference>
<dbReference type="InterPro" id="IPR026906">
    <property type="entry name" value="LRR_5"/>
</dbReference>
<keyword evidence="1" id="KW-0812">Transmembrane</keyword>
<dbReference type="Gene3D" id="3.80.10.10">
    <property type="entry name" value="Ribonuclease Inhibitor"/>
    <property type="match status" value="3"/>
</dbReference>
<proteinExistence type="predicted"/>
<sequence length="595" mass="61832">MRNFTLRKGFLESKCGTHSSFKGFVMLVVMMLMMASSAMAEVIDGLRYMLDSDTKTAMLLPKKDGKYSGDIVVPEKVKGNDGVEYVVTSLGNECFSCCSGLTSVNIPSSVTSLSYACFKGCSGLTSVNIPSSVTSLGSGCFEGCSGLTSVSIPSSVTSLGRSCFWNCSGLTSVSIPSSVTSLGDDCFYYCSSLSSITIPSSVTSLGNSCFSGCSGLTSVTIPSSVTSLGNSCFSGCSGLTSATIPSSVTSLGNYCFSDCSGLTSVTIPSSVTSLGVCCFSSCSGLTSITIPSSVTSLGSGCFWNCSGLTSVSIPSSVTSLGDDCFSGCSGLTSITIPSSVTYVGSDCFSGCSGLTSITIPSSVTYVGSDCFIGCDNIETVYFKGKYCNSSYTDLHIPKTSIIKVPTEYLQDYKDAFGFSYKYIYAWNPSESGDDTKPVTPCATPSISYESGKLKFACETAGAKYHYTISDKDMATDALSEDGNVFLSAAYDISVYATADGYKASDKAEATLYWINANLDNGTNINQVRTRGVVASAHDGIISLSGLDDGEVVKFFAADGKYLGSTVAANGAASYAVSESLVIAKVGKDSIKIAMK</sequence>
<gene>
    <name evidence="2" type="ORF">NNC68_02345</name>
</gene>
<name>A0AAW5I552_9BACT</name>
<dbReference type="RefSeq" id="WP_254969866.1">
    <property type="nucleotide sequence ID" value="NZ_JANDWU010000002.1"/>
</dbReference>
<accession>A0AAW5I552</accession>
<dbReference type="InterPro" id="IPR032675">
    <property type="entry name" value="LRR_dom_sf"/>
</dbReference>
<dbReference type="AlphaFoldDB" id="A0AAW5I552"/>
<protein>
    <submittedName>
        <fullName evidence="2">Leucine-rich repeat domain-containing protein</fullName>
    </submittedName>
</protein>
<evidence type="ECO:0000256" key="1">
    <source>
        <dbReference type="SAM" id="Phobius"/>
    </source>
</evidence>
<reference evidence="2" key="1">
    <citation type="submission" date="2022-07" db="EMBL/GenBank/DDBJ databases">
        <title>Prevotella copri.</title>
        <authorList>
            <person name="Yang C."/>
        </authorList>
    </citation>
    <scope>NUCLEOTIDE SEQUENCE</scope>
    <source>
        <strain evidence="2">HF1805</strain>
    </source>
</reference>
<feature type="transmembrane region" description="Helical" evidence="1">
    <location>
        <begin position="21"/>
        <end position="40"/>
    </location>
</feature>
<keyword evidence="1" id="KW-0472">Membrane</keyword>
<organism evidence="2 3">
    <name type="scientific">Segatella copri</name>
    <dbReference type="NCBI Taxonomy" id="165179"/>
    <lineage>
        <taxon>Bacteria</taxon>
        <taxon>Pseudomonadati</taxon>
        <taxon>Bacteroidota</taxon>
        <taxon>Bacteroidia</taxon>
        <taxon>Bacteroidales</taxon>
        <taxon>Prevotellaceae</taxon>
        <taxon>Segatella</taxon>
    </lineage>
</organism>
<dbReference type="InterPro" id="IPR053139">
    <property type="entry name" value="Surface_bspA-like"/>
</dbReference>
<dbReference type="Proteomes" id="UP001205506">
    <property type="component" value="Unassembled WGS sequence"/>
</dbReference>
<comment type="caution">
    <text evidence="2">The sequence shown here is derived from an EMBL/GenBank/DDBJ whole genome shotgun (WGS) entry which is preliminary data.</text>
</comment>
<evidence type="ECO:0000313" key="3">
    <source>
        <dbReference type="Proteomes" id="UP001205506"/>
    </source>
</evidence>
<dbReference type="PANTHER" id="PTHR45661">
    <property type="entry name" value="SURFACE ANTIGEN"/>
    <property type="match status" value="1"/>
</dbReference>
<dbReference type="Pfam" id="PF13306">
    <property type="entry name" value="LRR_5"/>
    <property type="match status" value="1"/>
</dbReference>